<keyword evidence="4" id="KW-1185">Reference proteome</keyword>
<reference evidence="3 4" key="1">
    <citation type="submission" date="2017-10" db="EMBL/GenBank/DDBJ databases">
        <title>Bacillus sp. nov., a halophilic bacterium isolated from a Keqin Lake.</title>
        <authorList>
            <person name="Wang H."/>
        </authorList>
    </citation>
    <scope>NUCLEOTIDE SEQUENCE [LARGE SCALE GENOMIC DNA]</scope>
    <source>
        <strain evidence="3 4">KQ-12</strain>
    </source>
</reference>
<organism evidence="3 4">
    <name type="scientific">Salipaludibacillus keqinensis</name>
    <dbReference type="NCBI Taxonomy" id="2045207"/>
    <lineage>
        <taxon>Bacteria</taxon>
        <taxon>Bacillati</taxon>
        <taxon>Bacillota</taxon>
        <taxon>Bacilli</taxon>
        <taxon>Bacillales</taxon>
        <taxon>Bacillaceae</taxon>
    </lineage>
</organism>
<proteinExistence type="predicted"/>
<evidence type="ECO:0000313" key="3">
    <source>
        <dbReference type="EMBL" id="PYZ92410.1"/>
    </source>
</evidence>
<accession>A0A323TCB7</accession>
<dbReference type="Pfam" id="PF08176">
    <property type="entry name" value="SspK"/>
    <property type="match status" value="1"/>
</dbReference>
<feature type="region of interest" description="Disordered" evidence="2">
    <location>
        <begin position="41"/>
        <end position="82"/>
    </location>
</feature>
<protein>
    <recommendedName>
        <fullName evidence="5">Small, acid-soluble spore protein K</fullName>
    </recommendedName>
</protein>
<evidence type="ECO:0000256" key="2">
    <source>
        <dbReference type="SAM" id="MobiDB-lite"/>
    </source>
</evidence>
<sequence>MHNFHSFQIFLRSIQLISGNTKTPPSKKEVHLLRNNNRELSSRISLSKDKREMARFASKRPNGSIKDHPQERMRESGKNQHE</sequence>
<gene>
    <name evidence="3" type="ORF">CR194_16410</name>
</gene>
<dbReference type="OrthoDB" id="2382188at2"/>
<dbReference type="InterPro" id="IPR012611">
    <property type="entry name" value="SASP_SspK"/>
</dbReference>
<evidence type="ECO:0008006" key="5">
    <source>
        <dbReference type="Google" id="ProtNLM"/>
    </source>
</evidence>
<name>A0A323TCB7_9BACI</name>
<evidence type="ECO:0000256" key="1">
    <source>
        <dbReference type="ARBA" id="ARBA00022969"/>
    </source>
</evidence>
<comment type="caution">
    <text evidence="3">The sequence shown here is derived from an EMBL/GenBank/DDBJ whole genome shotgun (WGS) entry which is preliminary data.</text>
</comment>
<keyword evidence="1" id="KW-0749">Sporulation</keyword>
<feature type="compositionally biased region" description="Basic and acidic residues" evidence="2">
    <location>
        <begin position="41"/>
        <end position="54"/>
    </location>
</feature>
<evidence type="ECO:0000313" key="4">
    <source>
        <dbReference type="Proteomes" id="UP000248214"/>
    </source>
</evidence>
<dbReference type="GO" id="GO:0030436">
    <property type="term" value="P:asexual sporulation"/>
    <property type="evidence" value="ECO:0007669"/>
    <property type="project" value="InterPro"/>
</dbReference>
<dbReference type="AlphaFoldDB" id="A0A323TCB7"/>
<dbReference type="GO" id="GO:0030435">
    <property type="term" value="P:sporulation resulting in formation of a cellular spore"/>
    <property type="evidence" value="ECO:0007669"/>
    <property type="project" value="UniProtKB-KW"/>
</dbReference>
<dbReference type="GO" id="GO:0042601">
    <property type="term" value="C:endospore-forming forespore"/>
    <property type="evidence" value="ECO:0007669"/>
    <property type="project" value="InterPro"/>
</dbReference>
<dbReference type="Proteomes" id="UP000248214">
    <property type="component" value="Unassembled WGS sequence"/>
</dbReference>
<dbReference type="EMBL" id="PDOD01000004">
    <property type="protein sequence ID" value="PYZ92410.1"/>
    <property type="molecule type" value="Genomic_DNA"/>
</dbReference>
<feature type="compositionally biased region" description="Basic and acidic residues" evidence="2">
    <location>
        <begin position="65"/>
        <end position="82"/>
    </location>
</feature>